<keyword evidence="1" id="KW-1185">Reference proteome</keyword>
<accession>A0A0M3IXH3</accession>
<evidence type="ECO:0000313" key="1">
    <source>
        <dbReference type="Proteomes" id="UP000036681"/>
    </source>
</evidence>
<protein>
    <submittedName>
        <fullName evidence="2">General stress protein A</fullName>
    </submittedName>
</protein>
<dbReference type="Proteomes" id="UP000036681">
    <property type="component" value="Unplaced"/>
</dbReference>
<sequence>MVFDLDHILWHKLNVAVMHRHMHEKRSQKDSLSEIVALQQLLKCSNFWSKFFCGYCLATTIGHTTMK</sequence>
<proteinExistence type="predicted"/>
<name>A0A0M3IXH3_ASCLU</name>
<dbReference type="AlphaFoldDB" id="A0A0M3IXH3"/>
<evidence type="ECO:0000313" key="2">
    <source>
        <dbReference type="WBParaSite" id="ALUE_0002345101-mRNA-1"/>
    </source>
</evidence>
<dbReference type="WBParaSite" id="ALUE_0002345101-mRNA-1">
    <property type="protein sequence ID" value="ALUE_0002345101-mRNA-1"/>
    <property type="gene ID" value="ALUE_0002345101"/>
</dbReference>
<organism evidence="1 2">
    <name type="scientific">Ascaris lumbricoides</name>
    <name type="common">Giant roundworm</name>
    <dbReference type="NCBI Taxonomy" id="6252"/>
    <lineage>
        <taxon>Eukaryota</taxon>
        <taxon>Metazoa</taxon>
        <taxon>Ecdysozoa</taxon>
        <taxon>Nematoda</taxon>
        <taxon>Chromadorea</taxon>
        <taxon>Rhabditida</taxon>
        <taxon>Spirurina</taxon>
        <taxon>Ascaridomorpha</taxon>
        <taxon>Ascaridoidea</taxon>
        <taxon>Ascarididae</taxon>
        <taxon>Ascaris</taxon>
    </lineage>
</organism>
<reference evidence="2" key="1">
    <citation type="submission" date="2017-02" db="UniProtKB">
        <authorList>
            <consortium name="WormBaseParasite"/>
        </authorList>
    </citation>
    <scope>IDENTIFICATION</scope>
</reference>